<evidence type="ECO:0008006" key="4">
    <source>
        <dbReference type="Google" id="ProtNLM"/>
    </source>
</evidence>
<dbReference type="Pfam" id="PF07721">
    <property type="entry name" value="TPR_4"/>
    <property type="match status" value="2"/>
</dbReference>
<dbReference type="OrthoDB" id="7559170at2"/>
<dbReference type="PIRSF" id="PIRSF030959">
    <property type="entry name" value="UCP030959"/>
    <property type="match status" value="1"/>
</dbReference>
<dbReference type="Gene3D" id="1.25.40.10">
    <property type="entry name" value="Tetratricopeptide repeat domain"/>
    <property type="match status" value="1"/>
</dbReference>
<sequence length="249" mass="27781">MAFAGIGLHVIIALFFAVHAVRTGQNNYWLFILLAFPFLGSVVYAIAIYLPNSRLERGARQLATQAVKSLDPTRDLRDAQAAFDYSATAQNEIRLAQALLEAGQPQQALQHFEASMKGPFANDLEIRWGAARAAFHAGQSQTALQHLKVIAQTDINYRADEVGLLIARAYAAQGDTSMARQSFEFLHERSGSFDVTAEYAIWCAEQGDWGTAQRLHCDMEKAQTHWSSHQRSLNREMLQRVKAAFTKQP</sequence>
<evidence type="ECO:0000313" key="2">
    <source>
        <dbReference type="EMBL" id="RGE42937.1"/>
    </source>
</evidence>
<dbReference type="Proteomes" id="UP000261948">
    <property type="component" value="Unassembled WGS sequence"/>
</dbReference>
<reference evidence="2 3" key="1">
    <citation type="submission" date="2018-08" db="EMBL/GenBank/DDBJ databases">
        <title>Comamonas testosteroni strain SWCO2.</title>
        <authorList>
            <person name="Jiang N."/>
            <person name="Zhang X.Z."/>
        </authorList>
    </citation>
    <scope>NUCLEOTIDE SEQUENCE [LARGE SCALE GENOMIC DNA]</scope>
    <source>
        <strain evidence="2 3">SWCO2</strain>
    </source>
</reference>
<evidence type="ECO:0000256" key="1">
    <source>
        <dbReference type="SAM" id="Phobius"/>
    </source>
</evidence>
<dbReference type="AlphaFoldDB" id="A0A373FG16"/>
<feature type="transmembrane region" description="Helical" evidence="1">
    <location>
        <begin position="30"/>
        <end position="50"/>
    </location>
</feature>
<organism evidence="2 3">
    <name type="scientific">Comamonas testosteroni</name>
    <name type="common">Pseudomonas testosteroni</name>
    <dbReference type="NCBI Taxonomy" id="285"/>
    <lineage>
        <taxon>Bacteria</taxon>
        <taxon>Pseudomonadati</taxon>
        <taxon>Pseudomonadota</taxon>
        <taxon>Betaproteobacteria</taxon>
        <taxon>Burkholderiales</taxon>
        <taxon>Comamonadaceae</taxon>
        <taxon>Comamonas</taxon>
    </lineage>
</organism>
<dbReference type="InterPro" id="IPR011990">
    <property type="entry name" value="TPR-like_helical_dom_sf"/>
</dbReference>
<dbReference type="InterPro" id="IPR011717">
    <property type="entry name" value="TPR-4"/>
</dbReference>
<keyword evidence="1" id="KW-0812">Transmembrane</keyword>
<evidence type="ECO:0000313" key="3">
    <source>
        <dbReference type="Proteomes" id="UP000261948"/>
    </source>
</evidence>
<keyword evidence="3" id="KW-1185">Reference proteome</keyword>
<keyword evidence="1" id="KW-1133">Transmembrane helix</keyword>
<accession>A0A373FG16</accession>
<proteinExistence type="predicted"/>
<keyword evidence="1" id="KW-0472">Membrane</keyword>
<name>A0A373FG16_COMTE</name>
<dbReference type="InterPro" id="IPR014562">
    <property type="entry name" value="UCP030959_TPR_rpt-cont"/>
</dbReference>
<dbReference type="EMBL" id="QURR01000021">
    <property type="protein sequence ID" value="RGE42937.1"/>
    <property type="molecule type" value="Genomic_DNA"/>
</dbReference>
<protein>
    <recommendedName>
        <fullName evidence="4">Tetratricopeptide repeat protein</fullName>
    </recommendedName>
</protein>
<dbReference type="SUPFAM" id="SSF48452">
    <property type="entry name" value="TPR-like"/>
    <property type="match status" value="1"/>
</dbReference>
<gene>
    <name evidence="2" type="ORF">DZC30_15905</name>
</gene>
<comment type="caution">
    <text evidence="2">The sequence shown here is derived from an EMBL/GenBank/DDBJ whole genome shotgun (WGS) entry which is preliminary data.</text>
</comment>